<keyword evidence="4" id="KW-0444">Lipid biosynthesis</keyword>
<dbReference type="InParanoid" id="A0A1H9HPM0"/>
<evidence type="ECO:0000256" key="7">
    <source>
        <dbReference type="ARBA" id="ARBA00023098"/>
    </source>
</evidence>
<keyword evidence="10" id="KW-1185">Reference proteome</keyword>
<keyword evidence="6" id="KW-0560">Oxidoreductase</keyword>
<evidence type="ECO:0000313" key="10">
    <source>
        <dbReference type="Proteomes" id="UP000199021"/>
    </source>
</evidence>
<sequence>MVKRANAHRLLGIKIAVGTQLAKHGSFKVIIAPASAPPLSLPKCIICCFLALVFAELTTFTPSLHKKTNTLKYSDMATQLLAGKRGVIFGALDDQSIAWAVAEVCASMGAKFTLTNAPVALRFGQLDALGEKLGATIIPCDATSIEELENLFQQSEEILGGKIDFVLHAIGMSLNVRKKKHYTDSNHEWMKKTFDISAMSFHKMCQVLYKGDHMAEWGSIVGLTYIAAQRIFPDYGEMAESKALLESFARSFGYHFGEKKKVRVNTISQSPTMTTAGKGIKGFQEFFGYGDDMSPLGNAPAIDCANYCATLFSDLTRYVTMQNLYHDGGFSNMGMNPKLLEG</sequence>
<evidence type="ECO:0000256" key="6">
    <source>
        <dbReference type="ARBA" id="ARBA00023002"/>
    </source>
</evidence>
<dbReference type="InterPro" id="IPR036291">
    <property type="entry name" value="NAD(P)-bd_dom_sf"/>
</dbReference>
<dbReference type="EMBL" id="FOFB01000013">
    <property type="protein sequence ID" value="SEQ64280.1"/>
    <property type="molecule type" value="Genomic_DNA"/>
</dbReference>
<gene>
    <name evidence="9" type="ORF">SAMN05444359_11341</name>
</gene>
<dbReference type="PANTHER" id="PTHR43159">
    <property type="entry name" value="ENOYL-[ACYL-CARRIER-PROTEIN] REDUCTASE"/>
    <property type="match status" value="1"/>
</dbReference>
<accession>A0A1H9HPM0</accession>
<organism evidence="9 10">
    <name type="scientific">Neolewinella agarilytica</name>
    <dbReference type="NCBI Taxonomy" id="478744"/>
    <lineage>
        <taxon>Bacteria</taxon>
        <taxon>Pseudomonadati</taxon>
        <taxon>Bacteroidota</taxon>
        <taxon>Saprospiria</taxon>
        <taxon>Saprospirales</taxon>
        <taxon>Lewinellaceae</taxon>
        <taxon>Neolewinella</taxon>
    </lineage>
</organism>
<name>A0A1H9HPM0_9BACT</name>
<dbReference type="Gene3D" id="3.40.50.720">
    <property type="entry name" value="NAD(P)-binding Rossmann-like Domain"/>
    <property type="match status" value="1"/>
</dbReference>
<evidence type="ECO:0000256" key="1">
    <source>
        <dbReference type="ARBA" id="ARBA00005194"/>
    </source>
</evidence>
<evidence type="ECO:0000256" key="3">
    <source>
        <dbReference type="ARBA" id="ARBA00012996"/>
    </source>
</evidence>
<keyword evidence="5" id="KW-0276">Fatty acid metabolism</keyword>
<evidence type="ECO:0000256" key="2">
    <source>
        <dbReference type="ARBA" id="ARBA00009233"/>
    </source>
</evidence>
<reference evidence="10" key="1">
    <citation type="submission" date="2016-10" db="EMBL/GenBank/DDBJ databases">
        <authorList>
            <person name="Varghese N."/>
            <person name="Submissions S."/>
        </authorList>
    </citation>
    <scope>NUCLEOTIDE SEQUENCE [LARGE SCALE GENOMIC DNA]</scope>
    <source>
        <strain evidence="10">DSM 24740</strain>
    </source>
</reference>
<comment type="pathway">
    <text evidence="1">Lipid metabolism; fatty acid biosynthesis.</text>
</comment>
<evidence type="ECO:0000313" key="9">
    <source>
        <dbReference type="EMBL" id="SEQ64280.1"/>
    </source>
</evidence>
<evidence type="ECO:0000256" key="4">
    <source>
        <dbReference type="ARBA" id="ARBA00022516"/>
    </source>
</evidence>
<evidence type="ECO:0000256" key="5">
    <source>
        <dbReference type="ARBA" id="ARBA00022832"/>
    </source>
</evidence>
<dbReference type="PANTHER" id="PTHR43159:SF2">
    <property type="entry name" value="ENOYL-[ACYL-CARRIER-PROTEIN] REDUCTASE [NADH], CHLOROPLASTIC"/>
    <property type="match status" value="1"/>
</dbReference>
<protein>
    <recommendedName>
        <fullName evidence="3">enoyl-[acyl-carrier-protein] reductase (NADH)</fullName>
        <ecNumber evidence="3">1.3.1.9</ecNumber>
    </recommendedName>
</protein>
<keyword evidence="8" id="KW-0275">Fatty acid biosynthesis</keyword>
<comment type="similarity">
    <text evidence="2">Belongs to the short-chain dehydrogenases/reductases (SDR) family. FabI subfamily.</text>
</comment>
<dbReference type="GO" id="GO:0004318">
    <property type="term" value="F:enoyl-[acyl-carrier-protein] reductase (NADH) activity"/>
    <property type="evidence" value="ECO:0007669"/>
    <property type="project" value="UniProtKB-EC"/>
</dbReference>
<evidence type="ECO:0000256" key="8">
    <source>
        <dbReference type="ARBA" id="ARBA00023160"/>
    </source>
</evidence>
<dbReference type="STRING" id="478744.SAMN05444359_11341"/>
<dbReference type="InterPro" id="IPR014358">
    <property type="entry name" value="Enoyl-ACP_Rdtase_NADH"/>
</dbReference>
<keyword evidence="7" id="KW-0443">Lipid metabolism</keyword>
<proteinExistence type="inferred from homology"/>
<dbReference type="SUPFAM" id="SSF51735">
    <property type="entry name" value="NAD(P)-binding Rossmann-fold domains"/>
    <property type="match status" value="1"/>
</dbReference>
<dbReference type="EC" id="1.3.1.9" evidence="3"/>
<dbReference type="Pfam" id="PF13561">
    <property type="entry name" value="adh_short_C2"/>
    <property type="match status" value="1"/>
</dbReference>
<dbReference type="FunCoup" id="A0A1H9HPM0">
    <property type="interactions" value="337"/>
</dbReference>
<dbReference type="InterPro" id="IPR002347">
    <property type="entry name" value="SDR_fam"/>
</dbReference>
<dbReference type="AlphaFoldDB" id="A0A1H9HPM0"/>
<dbReference type="GO" id="GO:0006633">
    <property type="term" value="P:fatty acid biosynthetic process"/>
    <property type="evidence" value="ECO:0007669"/>
    <property type="project" value="UniProtKB-KW"/>
</dbReference>
<dbReference type="Proteomes" id="UP000199021">
    <property type="component" value="Unassembled WGS sequence"/>
</dbReference>